<evidence type="ECO:0000313" key="2">
    <source>
        <dbReference type="Proteomes" id="UP000518266"/>
    </source>
</evidence>
<gene>
    <name evidence="1" type="ORF">F7725_007294</name>
</gene>
<comment type="caution">
    <text evidence="1">The sequence shown here is derived from an EMBL/GenBank/DDBJ whole genome shotgun (WGS) entry which is preliminary data.</text>
</comment>
<protein>
    <submittedName>
        <fullName evidence="1">Uncharacterized protein</fullName>
    </submittedName>
</protein>
<evidence type="ECO:0000313" key="1">
    <source>
        <dbReference type="EMBL" id="KAF3841432.1"/>
    </source>
</evidence>
<reference evidence="1 2" key="1">
    <citation type="submission" date="2020-03" db="EMBL/GenBank/DDBJ databases">
        <title>Dissostichus mawsoni Genome sequencing and assembly.</title>
        <authorList>
            <person name="Park H."/>
        </authorList>
    </citation>
    <scope>NUCLEOTIDE SEQUENCE [LARGE SCALE GENOMIC DNA]</scope>
    <source>
        <strain evidence="1">DM0001</strain>
        <tissue evidence="1">Muscle</tissue>
    </source>
</reference>
<keyword evidence="2" id="KW-1185">Reference proteome</keyword>
<organism evidence="1 2">
    <name type="scientific">Dissostichus mawsoni</name>
    <name type="common">Antarctic cod</name>
    <dbReference type="NCBI Taxonomy" id="36200"/>
    <lineage>
        <taxon>Eukaryota</taxon>
        <taxon>Metazoa</taxon>
        <taxon>Chordata</taxon>
        <taxon>Craniata</taxon>
        <taxon>Vertebrata</taxon>
        <taxon>Euteleostomi</taxon>
        <taxon>Actinopterygii</taxon>
        <taxon>Neopterygii</taxon>
        <taxon>Teleostei</taxon>
        <taxon>Neoteleostei</taxon>
        <taxon>Acanthomorphata</taxon>
        <taxon>Eupercaria</taxon>
        <taxon>Perciformes</taxon>
        <taxon>Notothenioidei</taxon>
        <taxon>Nototheniidae</taxon>
        <taxon>Dissostichus</taxon>
    </lineage>
</organism>
<sequence>MRAMIPRHRGDSKHTAVLLMLLEAAVRHTSIRAEHHCSSSMMNRGEDRLVSELSAEQRDRAAVFQLVKETLYHLQEASPTLNTGRKTD</sequence>
<dbReference type="AlphaFoldDB" id="A0A7J5XWF9"/>
<dbReference type="EMBL" id="JAAKFY010000020">
    <property type="protein sequence ID" value="KAF3841432.1"/>
    <property type="molecule type" value="Genomic_DNA"/>
</dbReference>
<dbReference type="Proteomes" id="UP000518266">
    <property type="component" value="Unassembled WGS sequence"/>
</dbReference>
<accession>A0A7J5XWF9</accession>
<proteinExistence type="predicted"/>
<name>A0A7J5XWF9_DISMA</name>